<dbReference type="PANTHER" id="PTHR31391">
    <property type="entry name" value="B3 DOMAIN-CONTAINING PROTEIN OS11G0197600-RELATED"/>
    <property type="match status" value="1"/>
</dbReference>
<comment type="subcellular location">
    <subcellularLocation>
        <location evidence="1">Nucleus</location>
    </subcellularLocation>
</comment>
<feature type="domain" description="TF-B3" evidence="6">
    <location>
        <begin position="104"/>
        <end position="199"/>
    </location>
</feature>
<dbReference type="GO" id="GO:0003677">
    <property type="term" value="F:DNA binding"/>
    <property type="evidence" value="ECO:0007669"/>
    <property type="project" value="UniProtKB-KW"/>
</dbReference>
<evidence type="ECO:0000259" key="6">
    <source>
        <dbReference type="PROSITE" id="PS50863"/>
    </source>
</evidence>
<proteinExistence type="predicted"/>
<dbReference type="InterPro" id="IPR044837">
    <property type="entry name" value="REM16-like"/>
</dbReference>
<dbReference type="Proteomes" id="UP001237642">
    <property type="component" value="Unassembled WGS sequence"/>
</dbReference>
<gene>
    <name evidence="7" type="ORF">POM88_035100</name>
</gene>
<protein>
    <recommendedName>
        <fullName evidence="6">TF-B3 domain-containing protein</fullName>
    </recommendedName>
</protein>
<evidence type="ECO:0000313" key="7">
    <source>
        <dbReference type="EMBL" id="KAK1369008.1"/>
    </source>
</evidence>
<dbReference type="SMART" id="SM01019">
    <property type="entry name" value="B3"/>
    <property type="match status" value="1"/>
</dbReference>
<evidence type="ECO:0000256" key="2">
    <source>
        <dbReference type="ARBA" id="ARBA00023015"/>
    </source>
</evidence>
<keyword evidence="8" id="KW-1185">Reference proteome</keyword>
<dbReference type="GO" id="GO:0005634">
    <property type="term" value="C:nucleus"/>
    <property type="evidence" value="ECO:0007669"/>
    <property type="project" value="UniProtKB-SubCell"/>
</dbReference>
<dbReference type="InterPro" id="IPR003340">
    <property type="entry name" value="B3_DNA-bd"/>
</dbReference>
<dbReference type="Pfam" id="PF02362">
    <property type="entry name" value="B3"/>
    <property type="match status" value="1"/>
</dbReference>
<dbReference type="PROSITE" id="PS50863">
    <property type="entry name" value="B3"/>
    <property type="match status" value="1"/>
</dbReference>
<keyword evidence="2" id="KW-0805">Transcription regulation</keyword>
<dbReference type="CDD" id="cd10017">
    <property type="entry name" value="B3_DNA"/>
    <property type="match status" value="1"/>
</dbReference>
<organism evidence="7 8">
    <name type="scientific">Heracleum sosnowskyi</name>
    <dbReference type="NCBI Taxonomy" id="360622"/>
    <lineage>
        <taxon>Eukaryota</taxon>
        <taxon>Viridiplantae</taxon>
        <taxon>Streptophyta</taxon>
        <taxon>Embryophyta</taxon>
        <taxon>Tracheophyta</taxon>
        <taxon>Spermatophyta</taxon>
        <taxon>Magnoliopsida</taxon>
        <taxon>eudicotyledons</taxon>
        <taxon>Gunneridae</taxon>
        <taxon>Pentapetalae</taxon>
        <taxon>asterids</taxon>
        <taxon>campanulids</taxon>
        <taxon>Apiales</taxon>
        <taxon>Apiaceae</taxon>
        <taxon>Apioideae</taxon>
        <taxon>apioid superclade</taxon>
        <taxon>Tordylieae</taxon>
        <taxon>Tordyliinae</taxon>
        <taxon>Heracleum</taxon>
    </lineage>
</organism>
<dbReference type="SUPFAM" id="SSF101936">
    <property type="entry name" value="DNA-binding pseudobarrel domain"/>
    <property type="match status" value="1"/>
</dbReference>
<comment type="caution">
    <text evidence="7">The sequence shown here is derived from an EMBL/GenBank/DDBJ whole genome shotgun (WGS) entry which is preliminary data.</text>
</comment>
<dbReference type="PANTHER" id="PTHR31391:SF143">
    <property type="entry name" value="B3 DNA-BINDING DOMAIN PROTEIN"/>
    <property type="match status" value="1"/>
</dbReference>
<evidence type="ECO:0000256" key="1">
    <source>
        <dbReference type="ARBA" id="ARBA00004123"/>
    </source>
</evidence>
<keyword evidence="5" id="KW-0539">Nucleus</keyword>
<dbReference type="AlphaFoldDB" id="A0AAD8HLI3"/>
<keyword evidence="4" id="KW-0804">Transcription</keyword>
<sequence>MFDQEKLKIKIMTVTRVCVESGNKKTDYVTICRDIDLRTILSRTKTWQEDDDVCVFQLINTKDYTLKLTIFEHTNAGRPENTNLQTAAPSAAEALVPSSEFPAFTKIVKHAYVKSGGCLHVPQHFARKYFKSSTRDVKIEFSDKAGTVMVLRRQPSETRMFLGGWSDLAREKSLQVDDVCVFELIDTQKLLNLVVFVMNLFWAHISS</sequence>
<accession>A0AAD8HLI3</accession>
<dbReference type="InterPro" id="IPR015300">
    <property type="entry name" value="DNA-bd_pseudobarrel_sf"/>
</dbReference>
<evidence type="ECO:0000313" key="8">
    <source>
        <dbReference type="Proteomes" id="UP001237642"/>
    </source>
</evidence>
<dbReference type="Gene3D" id="2.40.330.10">
    <property type="entry name" value="DNA-binding pseudobarrel domain"/>
    <property type="match status" value="1"/>
</dbReference>
<name>A0AAD8HLI3_9APIA</name>
<reference evidence="7" key="2">
    <citation type="submission" date="2023-05" db="EMBL/GenBank/DDBJ databases">
        <authorList>
            <person name="Schelkunov M.I."/>
        </authorList>
    </citation>
    <scope>NUCLEOTIDE SEQUENCE</scope>
    <source>
        <strain evidence="7">Hsosn_3</strain>
        <tissue evidence="7">Leaf</tissue>
    </source>
</reference>
<keyword evidence="3" id="KW-0238">DNA-binding</keyword>
<evidence type="ECO:0000256" key="5">
    <source>
        <dbReference type="ARBA" id="ARBA00023242"/>
    </source>
</evidence>
<dbReference type="EMBL" id="JAUIZM010000008">
    <property type="protein sequence ID" value="KAK1369008.1"/>
    <property type="molecule type" value="Genomic_DNA"/>
</dbReference>
<evidence type="ECO:0000256" key="4">
    <source>
        <dbReference type="ARBA" id="ARBA00023163"/>
    </source>
</evidence>
<reference evidence="7" key="1">
    <citation type="submission" date="2023-02" db="EMBL/GenBank/DDBJ databases">
        <title>Genome of toxic invasive species Heracleum sosnowskyi carries increased number of genes despite the absence of recent whole-genome duplications.</title>
        <authorList>
            <person name="Schelkunov M."/>
            <person name="Shtratnikova V."/>
            <person name="Makarenko M."/>
            <person name="Klepikova A."/>
            <person name="Omelchenko D."/>
            <person name="Novikova G."/>
            <person name="Obukhova E."/>
            <person name="Bogdanov V."/>
            <person name="Penin A."/>
            <person name="Logacheva M."/>
        </authorList>
    </citation>
    <scope>NUCLEOTIDE SEQUENCE</scope>
    <source>
        <strain evidence="7">Hsosn_3</strain>
        <tissue evidence="7">Leaf</tissue>
    </source>
</reference>
<evidence type="ECO:0000256" key="3">
    <source>
        <dbReference type="ARBA" id="ARBA00023125"/>
    </source>
</evidence>